<sequence length="301" mass="33732">MFKQEQFEQLIKSALITMSEKINPPEDMGSKVRNAVLLGKRKRALPYNWIFNWKKAVAVAACLTIFGGVITLAVSPGLRAWADEKANILNKIWMVRQQNDDSGTITITASEGLDSAAIKAHREAVLRNRAKASGPVSYVPYTTLAEAEREIGFKIKVPACFPDGYGLPKRIWVGEYMKAQDGKLVATGKHEVRMRFDGGNEDNLVRTRFDYGNVDSSPTLVYIISEIGMKFKPGFRCEEIKVGGRNACWYESEITLNKYGQKPQQVIERAISWEEGGMTYLLNDSTGLSKQELVRIVESIQ</sequence>
<accession>A0A1M5AQ86</accession>
<name>A0A1M5AQ86_9FIRM</name>
<protein>
    <recommendedName>
        <fullName evidence="4">DUF4367 domain-containing protein</fullName>
    </recommendedName>
</protein>
<dbReference type="OrthoDB" id="9785380at2"/>
<proteinExistence type="predicted"/>
<feature type="transmembrane region" description="Helical" evidence="1">
    <location>
        <begin position="56"/>
        <end position="75"/>
    </location>
</feature>
<organism evidence="2 3">
    <name type="scientific">Desulfofundulus australicus DSM 11792</name>
    <dbReference type="NCBI Taxonomy" id="1121425"/>
    <lineage>
        <taxon>Bacteria</taxon>
        <taxon>Bacillati</taxon>
        <taxon>Bacillota</taxon>
        <taxon>Clostridia</taxon>
        <taxon>Eubacteriales</taxon>
        <taxon>Peptococcaceae</taxon>
        <taxon>Desulfofundulus</taxon>
    </lineage>
</organism>
<reference evidence="3" key="1">
    <citation type="submission" date="2016-11" db="EMBL/GenBank/DDBJ databases">
        <authorList>
            <person name="Varghese N."/>
            <person name="Submissions S."/>
        </authorList>
    </citation>
    <scope>NUCLEOTIDE SEQUENCE [LARGE SCALE GENOMIC DNA]</scope>
    <source>
        <strain evidence="3">DSM 11792</strain>
    </source>
</reference>
<keyword evidence="1" id="KW-0812">Transmembrane</keyword>
<keyword evidence="1" id="KW-0472">Membrane</keyword>
<dbReference type="RefSeq" id="WP_073165667.1">
    <property type="nucleotide sequence ID" value="NZ_FQUW01000023.1"/>
</dbReference>
<keyword evidence="3" id="KW-1185">Reference proteome</keyword>
<evidence type="ECO:0000313" key="3">
    <source>
        <dbReference type="Proteomes" id="UP000184196"/>
    </source>
</evidence>
<keyword evidence="1" id="KW-1133">Transmembrane helix</keyword>
<dbReference type="Proteomes" id="UP000184196">
    <property type="component" value="Unassembled WGS sequence"/>
</dbReference>
<dbReference type="AlphaFoldDB" id="A0A1M5AQ86"/>
<evidence type="ECO:0000313" key="2">
    <source>
        <dbReference type="EMBL" id="SHF32267.1"/>
    </source>
</evidence>
<evidence type="ECO:0008006" key="4">
    <source>
        <dbReference type="Google" id="ProtNLM"/>
    </source>
</evidence>
<evidence type="ECO:0000256" key="1">
    <source>
        <dbReference type="SAM" id="Phobius"/>
    </source>
</evidence>
<dbReference type="EMBL" id="FQUW01000023">
    <property type="protein sequence ID" value="SHF32267.1"/>
    <property type="molecule type" value="Genomic_DNA"/>
</dbReference>
<gene>
    <name evidence="2" type="ORF">SAMN02745218_01962</name>
</gene>